<gene>
    <name evidence="2" type="ORF">PIB30_089411</name>
</gene>
<reference evidence="2 3" key="1">
    <citation type="journal article" date="2023" name="Plants (Basel)">
        <title>Bridging the Gap: Combining Genomics and Transcriptomics Approaches to Understand Stylosanthes scabra, an Orphan Legume from the Brazilian Caatinga.</title>
        <authorList>
            <person name="Ferreira-Neto J.R.C."/>
            <person name="da Silva M.D."/>
            <person name="Binneck E."/>
            <person name="de Melo N.F."/>
            <person name="da Silva R.H."/>
            <person name="de Melo A.L.T.M."/>
            <person name="Pandolfi V."/>
            <person name="Bustamante F.O."/>
            <person name="Brasileiro-Vidal A.C."/>
            <person name="Benko-Iseppon A.M."/>
        </authorList>
    </citation>
    <scope>NUCLEOTIDE SEQUENCE [LARGE SCALE GENOMIC DNA]</scope>
    <source>
        <tissue evidence="2">Leaves</tissue>
    </source>
</reference>
<feature type="region of interest" description="Disordered" evidence="1">
    <location>
        <begin position="110"/>
        <end position="147"/>
    </location>
</feature>
<sequence length="147" mass="17484">MIPPYNKQYYTQGWRDTQPTRWNPSQQQQNQNRQQHTYTPPQNQQNQRHQPPHLRPNPPMNPPPSSVDETPRTYQQESRELKEAHKRIEAHLNDLTELLDKFASQMALAEIESDSEDKYEDAEEEEVTEEDEEEETTEIIKEATKKK</sequence>
<feature type="compositionally biased region" description="Low complexity" evidence="1">
    <location>
        <begin position="26"/>
        <end position="49"/>
    </location>
</feature>
<comment type="caution">
    <text evidence="2">The sequence shown here is derived from an EMBL/GenBank/DDBJ whole genome shotgun (WGS) entry which is preliminary data.</text>
</comment>
<evidence type="ECO:0000313" key="3">
    <source>
        <dbReference type="Proteomes" id="UP001341840"/>
    </source>
</evidence>
<feature type="region of interest" description="Disordered" evidence="1">
    <location>
        <begin position="1"/>
        <end position="84"/>
    </location>
</feature>
<dbReference type="EMBL" id="JASCZI010243327">
    <property type="protein sequence ID" value="MED6213041.1"/>
    <property type="molecule type" value="Genomic_DNA"/>
</dbReference>
<accession>A0ABU6YUA4</accession>
<protein>
    <submittedName>
        <fullName evidence="2">Uncharacterized protein</fullName>
    </submittedName>
</protein>
<feature type="compositionally biased region" description="Pro residues" evidence="1">
    <location>
        <begin position="53"/>
        <end position="65"/>
    </location>
</feature>
<name>A0ABU6YUA4_9FABA</name>
<evidence type="ECO:0000313" key="2">
    <source>
        <dbReference type="EMBL" id="MED6213041.1"/>
    </source>
</evidence>
<feature type="compositionally biased region" description="Basic and acidic residues" evidence="1">
    <location>
        <begin position="138"/>
        <end position="147"/>
    </location>
</feature>
<dbReference type="Proteomes" id="UP001341840">
    <property type="component" value="Unassembled WGS sequence"/>
</dbReference>
<organism evidence="2 3">
    <name type="scientific">Stylosanthes scabra</name>
    <dbReference type="NCBI Taxonomy" id="79078"/>
    <lineage>
        <taxon>Eukaryota</taxon>
        <taxon>Viridiplantae</taxon>
        <taxon>Streptophyta</taxon>
        <taxon>Embryophyta</taxon>
        <taxon>Tracheophyta</taxon>
        <taxon>Spermatophyta</taxon>
        <taxon>Magnoliopsida</taxon>
        <taxon>eudicotyledons</taxon>
        <taxon>Gunneridae</taxon>
        <taxon>Pentapetalae</taxon>
        <taxon>rosids</taxon>
        <taxon>fabids</taxon>
        <taxon>Fabales</taxon>
        <taxon>Fabaceae</taxon>
        <taxon>Papilionoideae</taxon>
        <taxon>50 kb inversion clade</taxon>
        <taxon>dalbergioids sensu lato</taxon>
        <taxon>Dalbergieae</taxon>
        <taxon>Pterocarpus clade</taxon>
        <taxon>Stylosanthes</taxon>
    </lineage>
</organism>
<proteinExistence type="predicted"/>
<feature type="compositionally biased region" description="Acidic residues" evidence="1">
    <location>
        <begin position="111"/>
        <end position="137"/>
    </location>
</feature>
<keyword evidence="3" id="KW-1185">Reference proteome</keyword>
<feature type="compositionally biased region" description="Polar residues" evidence="1">
    <location>
        <begin position="8"/>
        <end position="25"/>
    </location>
</feature>
<evidence type="ECO:0000256" key="1">
    <source>
        <dbReference type="SAM" id="MobiDB-lite"/>
    </source>
</evidence>